<evidence type="ECO:0000313" key="7">
    <source>
        <dbReference type="Proteomes" id="UP000193061"/>
    </source>
</evidence>
<dbReference type="AlphaFoldDB" id="A0A1X6ZMM7"/>
<dbReference type="Gene3D" id="1.10.10.60">
    <property type="entry name" value="Homeodomain-like"/>
    <property type="match status" value="1"/>
</dbReference>
<keyword evidence="1" id="KW-0805">Transcription regulation</keyword>
<evidence type="ECO:0000256" key="2">
    <source>
        <dbReference type="ARBA" id="ARBA00023125"/>
    </source>
</evidence>
<organism evidence="6 7">
    <name type="scientific">Roseovarius albus</name>
    <dbReference type="NCBI Taxonomy" id="1247867"/>
    <lineage>
        <taxon>Bacteria</taxon>
        <taxon>Pseudomonadati</taxon>
        <taxon>Pseudomonadota</taxon>
        <taxon>Alphaproteobacteria</taxon>
        <taxon>Rhodobacterales</taxon>
        <taxon>Roseobacteraceae</taxon>
        <taxon>Roseovarius</taxon>
    </lineage>
</organism>
<dbReference type="RefSeq" id="WP_085806380.1">
    <property type="nucleotide sequence ID" value="NZ_FWFX01000008.1"/>
</dbReference>
<dbReference type="PANTHER" id="PTHR30055">
    <property type="entry name" value="HTH-TYPE TRANSCRIPTIONAL REGULATOR RUTR"/>
    <property type="match status" value="1"/>
</dbReference>
<protein>
    <submittedName>
        <fullName evidence="6">HTH-type transcriptional repressor NicS</fullName>
    </submittedName>
</protein>
<keyword evidence="7" id="KW-1185">Reference proteome</keyword>
<dbReference type="InterPro" id="IPR009057">
    <property type="entry name" value="Homeodomain-like_sf"/>
</dbReference>
<keyword evidence="3" id="KW-0804">Transcription</keyword>
<dbReference type="PROSITE" id="PS50977">
    <property type="entry name" value="HTH_TETR_2"/>
    <property type="match status" value="1"/>
</dbReference>
<feature type="DNA-binding region" description="H-T-H motif" evidence="4">
    <location>
        <begin position="32"/>
        <end position="51"/>
    </location>
</feature>
<dbReference type="InterPro" id="IPR001647">
    <property type="entry name" value="HTH_TetR"/>
</dbReference>
<dbReference type="Pfam" id="PF00440">
    <property type="entry name" value="TetR_N"/>
    <property type="match status" value="1"/>
</dbReference>
<dbReference type="Gene3D" id="1.10.357.10">
    <property type="entry name" value="Tetracycline Repressor, domain 2"/>
    <property type="match status" value="1"/>
</dbReference>
<evidence type="ECO:0000256" key="3">
    <source>
        <dbReference type="ARBA" id="ARBA00023163"/>
    </source>
</evidence>
<dbReference type="FunFam" id="1.10.10.60:FF:000141">
    <property type="entry name" value="TetR family transcriptional regulator"/>
    <property type="match status" value="1"/>
</dbReference>
<keyword evidence="2 4" id="KW-0238">DNA-binding</keyword>
<sequence>MTDCTVPNSEKYQQIINAAVEEFQEKGFTAASMDRVSARAEVSKRTVYKYFESKEKLFQSIVGVLSDRFADMMDIRYEQGRPIRDQLVELAWVEGRLLMSPDVMAMARMVISEVLRNPVLAEKTQGKMDKTRVFADMLRVATADGQMNVPNPDDAGVEFVGLIKAKAFWPVIFGAPIITEKQMAQIVESSVDMMMSRYGIR</sequence>
<proteinExistence type="predicted"/>
<dbReference type="GO" id="GO:0000976">
    <property type="term" value="F:transcription cis-regulatory region binding"/>
    <property type="evidence" value="ECO:0007669"/>
    <property type="project" value="TreeGrafter"/>
</dbReference>
<dbReference type="InterPro" id="IPR023772">
    <property type="entry name" value="DNA-bd_HTH_TetR-type_CS"/>
</dbReference>
<dbReference type="Proteomes" id="UP000193061">
    <property type="component" value="Unassembled WGS sequence"/>
</dbReference>
<dbReference type="Pfam" id="PF14246">
    <property type="entry name" value="TetR_C_7"/>
    <property type="match status" value="1"/>
</dbReference>
<name>A0A1X6ZMM7_9RHOB</name>
<dbReference type="InterPro" id="IPR050109">
    <property type="entry name" value="HTH-type_TetR-like_transc_reg"/>
</dbReference>
<evidence type="ECO:0000259" key="5">
    <source>
        <dbReference type="PROSITE" id="PS50977"/>
    </source>
</evidence>
<dbReference type="OrthoDB" id="2356263at2"/>
<dbReference type="PANTHER" id="PTHR30055:SF224">
    <property type="entry name" value="TRANSCRIPTIONAL REGULATOR TETR FAMILY"/>
    <property type="match status" value="1"/>
</dbReference>
<dbReference type="SUPFAM" id="SSF46689">
    <property type="entry name" value="Homeodomain-like"/>
    <property type="match status" value="1"/>
</dbReference>
<dbReference type="PRINTS" id="PR00455">
    <property type="entry name" value="HTHTETR"/>
</dbReference>
<feature type="domain" description="HTH tetR-type" evidence="5">
    <location>
        <begin position="9"/>
        <end position="69"/>
    </location>
</feature>
<dbReference type="EMBL" id="FWFX01000008">
    <property type="protein sequence ID" value="SLN53875.1"/>
    <property type="molecule type" value="Genomic_DNA"/>
</dbReference>
<evidence type="ECO:0000256" key="4">
    <source>
        <dbReference type="PROSITE-ProRule" id="PRU00335"/>
    </source>
</evidence>
<dbReference type="GO" id="GO:0003700">
    <property type="term" value="F:DNA-binding transcription factor activity"/>
    <property type="evidence" value="ECO:0007669"/>
    <property type="project" value="TreeGrafter"/>
</dbReference>
<gene>
    <name evidence="6" type="primary">nicS_1</name>
    <name evidence="6" type="ORF">ROA7450_02763</name>
</gene>
<dbReference type="PROSITE" id="PS01081">
    <property type="entry name" value="HTH_TETR_1"/>
    <property type="match status" value="1"/>
</dbReference>
<accession>A0A1X6ZMM7</accession>
<evidence type="ECO:0000256" key="1">
    <source>
        <dbReference type="ARBA" id="ARBA00023015"/>
    </source>
</evidence>
<reference evidence="6 7" key="1">
    <citation type="submission" date="2017-03" db="EMBL/GenBank/DDBJ databases">
        <authorList>
            <person name="Afonso C.L."/>
            <person name="Miller P.J."/>
            <person name="Scott M.A."/>
            <person name="Spackman E."/>
            <person name="Goraichik I."/>
            <person name="Dimitrov K.M."/>
            <person name="Suarez D.L."/>
            <person name="Swayne D.E."/>
        </authorList>
    </citation>
    <scope>NUCLEOTIDE SEQUENCE [LARGE SCALE GENOMIC DNA]</scope>
    <source>
        <strain evidence="6 7">CECT 7450</strain>
    </source>
</reference>
<dbReference type="InterPro" id="IPR039536">
    <property type="entry name" value="TetR_C_Proteobacteria"/>
</dbReference>
<evidence type="ECO:0000313" key="6">
    <source>
        <dbReference type="EMBL" id="SLN53875.1"/>
    </source>
</evidence>